<dbReference type="OrthoDB" id="9809586at2"/>
<dbReference type="Proteomes" id="UP000307657">
    <property type="component" value="Unassembled WGS sequence"/>
</dbReference>
<comment type="caution">
    <text evidence="2">The sequence shown here is derived from an EMBL/GenBank/DDBJ whole genome shotgun (WGS) entry which is preliminary data.</text>
</comment>
<dbReference type="Gene3D" id="3.40.50.720">
    <property type="entry name" value="NAD(P)-binding Rossmann-like Domain"/>
    <property type="match status" value="1"/>
</dbReference>
<feature type="domain" description="NAD-dependent epimerase/dehydratase" evidence="1">
    <location>
        <begin position="52"/>
        <end position="268"/>
    </location>
</feature>
<dbReference type="SUPFAM" id="SSF51735">
    <property type="entry name" value="NAD(P)-binding Rossmann-fold domains"/>
    <property type="match status" value="1"/>
</dbReference>
<evidence type="ECO:0000313" key="3">
    <source>
        <dbReference type="Proteomes" id="UP000307657"/>
    </source>
</evidence>
<accession>A0A4U0EVJ9</accession>
<reference evidence="2 3" key="1">
    <citation type="submission" date="2019-04" db="EMBL/GenBank/DDBJ databases">
        <title>Lacinutrix sp. nov., isolated from marine water.</title>
        <authorList>
            <person name="Kim W."/>
        </authorList>
    </citation>
    <scope>NUCLEOTIDE SEQUENCE [LARGE SCALE GENOMIC DNA]</scope>
    <source>
        <strain evidence="2 3">CAU 1491</strain>
    </source>
</reference>
<dbReference type="EMBL" id="SUPL01000004">
    <property type="protein sequence ID" value="TJY35873.1"/>
    <property type="molecule type" value="Genomic_DNA"/>
</dbReference>
<organism evidence="2 3">
    <name type="scientific">Pontimicrobium aquaticum</name>
    <dbReference type="NCBI Taxonomy" id="2565367"/>
    <lineage>
        <taxon>Bacteria</taxon>
        <taxon>Pseudomonadati</taxon>
        <taxon>Bacteroidota</taxon>
        <taxon>Flavobacteriia</taxon>
        <taxon>Flavobacteriales</taxon>
        <taxon>Flavobacteriaceae</taxon>
        <taxon>Pontimicrobium</taxon>
    </lineage>
</organism>
<dbReference type="PANTHER" id="PTHR43245">
    <property type="entry name" value="BIFUNCTIONAL POLYMYXIN RESISTANCE PROTEIN ARNA"/>
    <property type="match status" value="1"/>
</dbReference>
<sequence>MTKKQTTRRQFIKKGAKLGIAIPLIGSGLLGCNFNEEKKKEVKDASSKKLSILILGGTSFLGPHQIAYALERGHSVTTFTRGKTLPTVHQDLFKNVTQLIGDRNNDLSALEEGTWDVVIDNSGRDVEWTKNSAELLKDRTNMYVFTSSTGVYYPYLGDNIKEDTEVLLEEPETIEDEDMKLEYWYGVMKANSELAAINAYGKDRTIVVRPTYMFGPADKTNRFIHWPLRLSKGGEVLVPGKPNDPVQYIDVRDVAEFMIRLIEEKRSGAFNAVGPKNTQDMYNFVTEASKAFTVEHTFVKIDDYEFLKANEAPYLVPWIMPEGNNYGSARANSDKAIAAGLIYRDLKASIKETYDWWHSNSVPEDMRQKFEGDSKNVFNREAELIAAWKKHHS</sequence>
<dbReference type="InterPro" id="IPR001509">
    <property type="entry name" value="Epimerase_deHydtase"/>
</dbReference>
<name>A0A4U0EVJ9_9FLAO</name>
<dbReference type="PANTHER" id="PTHR43245:SF13">
    <property type="entry name" value="UDP-D-APIOSE_UDP-D-XYLOSE SYNTHASE 2"/>
    <property type="match status" value="1"/>
</dbReference>
<dbReference type="InterPro" id="IPR036291">
    <property type="entry name" value="NAD(P)-bd_dom_sf"/>
</dbReference>
<evidence type="ECO:0000313" key="2">
    <source>
        <dbReference type="EMBL" id="TJY35873.1"/>
    </source>
</evidence>
<gene>
    <name evidence="2" type="ORF">E5167_08375</name>
</gene>
<protein>
    <submittedName>
        <fullName evidence="2">NAD-dependent epimerase/dehydratase family protein</fullName>
    </submittedName>
</protein>
<dbReference type="RefSeq" id="WP_136843005.1">
    <property type="nucleotide sequence ID" value="NZ_SUPL01000004.1"/>
</dbReference>
<proteinExistence type="predicted"/>
<keyword evidence="3" id="KW-1185">Reference proteome</keyword>
<dbReference type="InterPro" id="IPR050177">
    <property type="entry name" value="Lipid_A_modif_metabolic_enz"/>
</dbReference>
<dbReference type="Pfam" id="PF01370">
    <property type="entry name" value="Epimerase"/>
    <property type="match status" value="1"/>
</dbReference>
<evidence type="ECO:0000259" key="1">
    <source>
        <dbReference type="Pfam" id="PF01370"/>
    </source>
</evidence>
<dbReference type="PROSITE" id="PS51257">
    <property type="entry name" value="PROKAR_LIPOPROTEIN"/>
    <property type="match status" value="1"/>
</dbReference>
<dbReference type="AlphaFoldDB" id="A0A4U0EVJ9"/>